<accession>A0AC34R7N7</accession>
<name>A0AC34R7N7_9BILA</name>
<protein>
    <submittedName>
        <fullName evidence="2">Uncharacterized protein</fullName>
    </submittedName>
</protein>
<dbReference type="WBParaSite" id="JU765_v2.g43.t1">
    <property type="protein sequence ID" value="JU765_v2.g43.t1"/>
    <property type="gene ID" value="JU765_v2.g43"/>
</dbReference>
<evidence type="ECO:0000313" key="2">
    <source>
        <dbReference type="WBParaSite" id="JU765_v2.g43.t1"/>
    </source>
</evidence>
<evidence type="ECO:0000313" key="1">
    <source>
        <dbReference type="Proteomes" id="UP000887576"/>
    </source>
</evidence>
<sequence>MIVTVVDLEYKITDSYAAEIEQVSKQIDFEFETFKNITKISFKTMDDPTVEQIIQQTKKFDSIRTKVTQMKNARWIASNDLRSAKNSNDPDDGKELDLPLQDAALVPRT</sequence>
<organism evidence="1 2">
    <name type="scientific">Panagrolaimus sp. JU765</name>
    <dbReference type="NCBI Taxonomy" id="591449"/>
    <lineage>
        <taxon>Eukaryota</taxon>
        <taxon>Metazoa</taxon>
        <taxon>Ecdysozoa</taxon>
        <taxon>Nematoda</taxon>
        <taxon>Chromadorea</taxon>
        <taxon>Rhabditida</taxon>
        <taxon>Tylenchina</taxon>
        <taxon>Panagrolaimomorpha</taxon>
        <taxon>Panagrolaimoidea</taxon>
        <taxon>Panagrolaimidae</taxon>
        <taxon>Panagrolaimus</taxon>
    </lineage>
</organism>
<dbReference type="Proteomes" id="UP000887576">
    <property type="component" value="Unplaced"/>
</dbReference>
<reference evidence="2" key="1">
    <citation type="submission" date="2022-11" db="UniProtKB">
        <authorList>
            <consortium name="WormBaseParasite"/>
        </authorList>
    </citation>
    <scope>IDENTIFICATION</scope>
</reference>
<proteinExistence type="predicted"/>